<gene>
    <name evidence="1 3" type="ORF">BDZ99DRAFT_339206</name>
</gene>
<proteinExistence type="predicted"/>
<reference evidence="3" key="2">
    <citation type="submission" date="2020-04" db="EMBL/GenBank/DDBJ databases">
        <authorList>
            <consortium name="NCBI Genome Project"/>
        </authorList>
    </citation>
    <scope>NUCLEOTIDE SEQUENCE</scope>
    <source>
        <strain evidence="3">CBS 304.34</strain>
    </source>
</reference>
<dbReference type="PANTHER" id="PTHR24148:SF64">
    <property type="entry name" value="HETEROKARYON INCOMPATIBILITY DOMAIN-CONTAINING PROTEIN"/>
    <property type="match status" value="1"/>
</dbReference>
<reference evidence="3" key="3">
    <citation type="submission" date="2025-04" db="UniProtKB">
        <authorList>
            <consortium name="RefSeq"/>
        </authorList>
    </citation>
    <scope>IDENTIFICATION</scope>
    <source>
        <strain evidence="3">CBS 304.34</strain>
    </source>
</reference>
<organism evidence="1">
    <name type="scientific">Mytilinidion resinicola</name>
    <dbReference type="NCBI Taxonomy" id="574789"/>
    <lineage>
        <taxon>Eukaryota</taxon>
        <taxon>Fungi</taxon>
        <taxon>Dikarya</taxon>
        <taxon>Ascomycota</taxon>
        <taxon>Pezizomycotina</taxon>
        <taxon>Dothideomycetes</taxon>
        <taxon>Pleosporomycetidae</taxon>
        <taxon>Mytilinidiales</taxon>
        <taxon>Mytilinidiaceae</taxon>
        <taxon>Mytilinidion</taxon>
    </lineage>
</organism>
<name>A0A6A6YA00_9PEZI</name>
<feature type="non-terminal residue" evidence="1">
    <location>
        <position position="135"/>
    </location>
</feature>
<evidence type="ECO:0000313" key="1">
    <source>
        <dbReference type="EMBL" id="KAF2804945.1"/>
    </source>
</evidence>
<evidence type="ECO:0000313" key="3">
    <source>
        <dbReference type="RefSeq" id="XP_033571909.1"/>
    </source>
</evidence>
<dbReference type="RefSeq" id="XP_033571909.1">
    <property type="nucleotide sequence ID" value="XM_033714343.1"/>
</dbReference>
<evidence type="ECO:0000313" key="2">
    <source>
        <dbReference type="Proteomes" id="UP000504636"/>
    </source>
</evidence>
<dbReference type="GeneID" id="54455236"/>
<keyword evidence="2" id="KW-1185">Reference proteome</keyword>
<dbReference type="OrthoDB" id="2157530at2759"/>
<sequence length="135" mass="14718">LVRIKEDRFVDAVAFLRMGINDIKGDPFQSEAGRFLARTSVRDGAMSKLSAIFRLGAEIRGNSLGRSPFITKKGHLVLASEHVQPGDVVALIRGAQVPFILRRQSSGQYQVIGEAYVDGIMDGEAMESSKCHAVD</sequence>
<dbReference type="Pfam" id="PF26639">
    <property type="entry name" value="Het-6_barrel"/>
    <property type="match status" value="1"/>
</dbReference>
<dbReference type="InterPro" id="IPR052895">
    <property type="entry name" value="HetReg/Transcr_Mod"/>
</dbReference>
<dbReference type="AlphaFoldDB" id="A0A6A6YA00"/>
<dbReference type="EMBL" id="MU003711">
    <property type="protein sequence ID" value="KAF2804945.1"/>
    <property type="molecule type" value="Genomic_DNA"/>
</dbReference>
<protein>
    <submittedName>
        <fullName evidence="1 3">Uncharacterized protein</fullName>
    </submittedName>
</protein>
<dbReference type="PANTHER" id="PTHR24148">
    <property type="entry name" value="ANKYRIN REPEAT DOMAIN-CONTAINING PROTEIN 39 HOMOLOG-RELATED"/>
    <property type="match status" value="1"/>
</dbReference>
<feature type="non-terminal residue" evidence="1">
    <location>
        <position position="1"/>
    </location>
</feature>
<accession>A0A6A6YA00</accession>
<reference evidence="1 3" key="1">
    <citation type="journal article" date="2020" name="Stud. Mycol.">
        <title>101 Dothideomycetes genomes: a test case for predicting lifestyles and emergence of pathogens.</title>
        <authorList>
            <person name="Haridas S."/>
            <person name="Albert R."/>
            <person name="Binder M."/>
            <person name="Bloem J."/>
            <person name="Labutti K."/>
            <person name="Salamov A."/>
            <person name="Andreopoulos B."/>
            <person name="Baker S."/>
            <person name="Barry K."/>
            <person name="Bills G."/>
            <person name="Bluhm B."/>
            <person name="Cannon C."/>
            <person name="Castanera R."/>
            <person name="Culley D."/>
            <person name="Daum C."/>
            <person name="Ezra D."/>
            <person name="Gonzalez J."/>
            <person name="Henrissat B."/>
            <person name="Kuo A."/>
            <person name="Liang C."/>
            <person name="Lipzen A."/>
            <person name="Lutzoni F."/>
            <person name="Magnuson J."/>
            <person name="Mondo S."/>
            <person name="Nolan M."/>
            <person name="Ohm R."/>
            <person name="Pangilinan J."/>
            <person name="Park H.-J."/>
            <person name="Ramirez L."/>
            <person name="Alfaro M."/>
            <person name="Sun H."/>
            <person name="Tritt A."/>
            <person name="Yoshinaga Y."/>
            <person name="Zwiers L.-H."/>
            <person name="Turgeon B."/>
            <person name="Goodwin S."/>
            <person name="Spatafora J."/>
            <person name="Crous P."/>
            <person name="Grigoriev I."/>
        </authorList>
    </citation>
    <scope>NUCLEOTIDE SEQUENCE</scope>
    <source>
        <strain evidence="1 3">CBS 304.34</strain>
    </source>
</reference>
<dbReference type="Proteomes" id="UP000504636">
    <property type="component" value="Unplaced"/>
</dbReference>